<dbReference type="OrthoDB" id="654191at2759"/>
<dbReference type="SUPFAM" id="SSF81296">
    <property type="entry name" value="E set domains"/>
    <property type="match status" value="1"/>
</dbReference>
<dbReference type="PANTHER" id="PTHR25462">
    <property type="entry name" value="BONUS, ISOFORM C-RELATED"/>
    <property type="match status" value="1"/>
</dbReference>
<dbReference type="SMART" id="SM00557">
    <property type="entry name" value="IG_FLMN"/>
    <property type="match status" value="1"/>
</dbReference>
<evidence type="ECO:0000256" key="6">
    <source>
        <dbReference type="PROSITE-ProRule" id="PRU00024"/>
    </source>
</evidence>
<organism evidence="12 13">
    <name type="scientific">Stichopus japonicus</name>
    <name type="common">Sea cucumber</name>
    <dbReference type="NCBI Taxonomy" id="307972"/>
    <lineage>
        <taxon>Eukaryota</taxon>
        <taxon>Metazoa</taxon>
        <taxon>Echinodermata</taxon>
        <taxon>Eleutherozoa</taxon>
        <taxon>Echinozoa</taxon>
        <taxon>Holothuroidea</taxon>
        <taxon>Aspidochirotacea</taxon>
        <taxon>Aspidochirotida</taxon>
        <taxon>Stichopodidae</taxon>
        <taxon>Apostichopus</taxon>
    </lineage>
</organism>
<feature type="repeat" description="NHL" evidence="8">
    <location>
        <begin position="456"/>
        <end position="497"/>
    </location>
</feature>
<name>A0A2G8KWL6_STIJA</name>
<evidence type="ECO:0000256" key="3">
    <source>
        <dbReference type="ARBA" id="ARBA00022737"/>
    </source>
</evidence>
<keyword evidence="9" id="KW-0175">Coiled coil</keyword>
<dbReference type="InterPro" id="IPR011042">
    <property type="entry name" value="6-blade_b-propeller_TolB-like"/>
</dbReference>
<evidence type="ECO:0000256" key="4">
    <source>
        <dbReference type="ARBA" id="ARBA00022771"/>
    </source>
</evidence>
<dbReference type="Pfam" id="PF01436">
    <property type="entry name" value="NHL"/>
    <property type="match status" value="1"/>
</dbReference>
<dbReference type="InterPro" id="IPR001258">
    <property type="entry name" value="NHL_repeat"/>
</dbReference>
<dbReference type="PROSITE" id="PS50119">
    <property type="entry name" value="ZF_BBOX"/>
    <property type="match status" value="1"/>
</dbReference>
<evidence type="ECO:0000313" key="12">
    <source>
        <dbReference type="EMBL" id="PIK52406.1"/>
    </source>
</evidence>
<evidence type="ECO:0000256" key="2">
    <source>
        <dbReference type="ARBA" id="ARBA00022723"/>
    </source>
</evidence>
<dbReference type="AlphaFoldDB" id="A0A2G8KWL6"/>
<dbReference type="Proteomes" id="UP000230750">
    <property type="component" value="Unassembled WGS sequence"/>
</dbReference>
<dbReference type="SUPFAM" id="SSF57845">
    <property type="entry name" value="B-box zinc-binding domain"/>
    <property type="match status" value="1"/>
</dbReference>
<dbReference type="GO" id="GO:0008270">
    <property type="term" value="F:zinc ion binding"/>
    <property type="evidence" value="ECO:0007669"/>
    <property type="project" value="UniProtKB-KW"/>
</dbReference>
<dbReference type="InterPro" id="IPR047153">
    <property type="entry name" value="TRIM45/56/19-like"/>
</dbReference>
<dbReference type="CDD" id="cd19756">
    <property type="entry name" value="Bbox2"/>
    <property type="match status" value="1"/>
</dbReference>
<feature type="domain" description="RING-type" evidence="10">
    <location>
        <begin position="21"/>
        <end position="62"/>
    </location>
</feature>
<keyword evidence="13" id="KW-1185">Reference proteome</keyword>
<evidence type="ECO:0000256" key="8">
    <source>
        <dbReference type="PROSITE-ProRule" id="PRU00504"/>
    </source>
</evidence>
<dbReference type="Gene3D" id="3.30.40.10">
    <property type="entry name" value="Zinc/RING finger domain, C3HC4 (zinc finger)"/>
    <property type="match status" value="1"/>
</dbReference>
<proteinExistence type="inferred from homology"/>
<protein>
    <submittedName>
        <fullName evidence="12">Putative RING finger protein nhl-1-like</fullName>
    </submittedName>
</protein>
<dbReference type="InterPro" id="IPR013783">
    <property type="entry name" value="Ig-like_fold"/>
</dbReference>
<dbReference type="InterPro" id="IPR001298">
    <property type="entry name" value="Filamin/ABP280_rpt"/>
</dbReference>
<feature type="coiled-coil region" evidence="9">
    <location>
        <begin position="153"/>
        <end position="213"/>
    </location>
</feature>
<evidence type="ECO:0000259" key="11">
    <source>
        <dbReference type="PROSITE" id="PS50119"/>
    </source>
</evidence>
<dbReference type="InterPro" id="IPR018957">
    <property type="entry name" value="Znf_C3HC4_RING-type"/>
</dbReference>
<feature type="repeat" description="Filamin" evidence="7">
    <location>
        <begin position="315"/>
        <end position="371"/>
    </location>
</feature>
<dbReference type="Gene3D" id="3.30.160.60">
    <property type="entry name" value="Classic Zinc Finger"/>
    <property type="match status" value="1"/>
</dbReference>
<dbReference type="InterPro" id="IPR001841">
    <property type="entry name" value="Znf_RING"/>
</dbReference>
<dbReference type="PANTHER" id="PTHR25462:SF296">
    <property type="entry name" value="MEIOTIC P26, ISOFORM F"/>
    <property type="match status" value="1"/>
</dbReference>
<dbReference type="InterPro" id="IPR000315">
    <property type="entry name" value="Znf_B-box"/>
</dbReference>
<dbReference type="SMART" id="SM00184">
    <property type="entry name" value="RING"/>
    <property type="match status" value="1"/>
</dbReference>
<dbReference type="Pfam" id="PF00097">
    <property type="entry name" value="zf-C3HC4"/>
    <property type="match status" value="1"/>
</dbReference>
<dbReference type="CDD" id="cd05819">
    <property type="entry name" value="NHL"/>
    <property type="match status" value="1"/>
</dbReference>
<dbReference type="PROSITE" id="PS50089">
    <property type="entry name" value="ZF_RING_2"/>
    <property type="match status" value="1"/>
</dbReference>
<dbReference type="InterPro" id="IPR013083">
    <property type="entry name" value="Znf_RING/FYVE/PHD"/>
</dbReference>
<comment type="caution">
    <text evidence="12">The sequence shown here is derived from an EMBL/GenBank/DDBJ whole genome shotgun (WGS) entry which is preliminary data.</text>
</comment>
<evidence type="ECO:0000256" key="5">
    <source>
        <dbReference type="ARBA" id="ARBA00022833"/>
    </source>
</evidence>
<reference evidence="12 13" key="1">
    <citation type="journal article" date="2017" name="PLoS Biol.">
        <title>The sea cucumber genome provides insights into morphological evolution and visceral regeneration.</title>
        <authorList>
            <person name="Zhang X."/>
            <person name="Sun L."/>
            <person name="Yuan J."/>
            <person name="Sun Y."/>
            <person name="Gao Y."/>
            <person name="Zhang L."/>
            <person name="Li S."/>
            <person name="Dai H."/>
            <person name="Hamel J.F."/>
            <person name="Liu C."/>
            <person name="Yu Y."/>
            <person name="Liu S."/>
            <person name="Lin W."/>
            <person name="Guo K."/>
            <person name="Jin S."/>
            <person name="Xu P."/>
            <person name="Storey K.B."/>
            <person name="Huan P."/>
            <person name="Zhang T."/>
            <person name="Zhou Y."/>
            <person name="Zhang J."/>
            <person name="Lin C."/>
            <person name="Li X."/>
            <person name="Xing L."/>
            <person name="Huo D."/>
            <person name="Sun M."/>
            <person name="Wang L."/>
            <person name="Mercier A."/>
            <person name="Li F."/>
            <person name="Yang H."/>
            <person name="Xiang J."/>
        </authorList>
    </citation>
    <scope>NUCLEOTIDE SEQUENCE [LARGE SCALE GENOMIC DNA]</scope>
    <source>
        <strain evidence="12">Shaxun</strain>
        <tissue evidence="12">Muscle</tissue>
    </source>
</reference>
<dbReference type="Pfam" id="PF00643">
    <property type="entry name" value="zf-B_box"/>
    <property type="match status" value="1"/>
</dbReference>
<dbReference type="Gene3D" id="2.120.10.30">
    <property type="entry name" value="TolB, C-terminal domain"/>
    <property type="match status" value="1"/>
</dbReference>
<dbReference type="InterPro" id="IPR017868">
    <property type="entry name" value="Filamin/ABP280_repeat-like"/>
</dbReference>
<evidence type="ECO:0000256" key="1">
    <source>
        <dbReference type="ARBA" id="ARBA00008518"/>
    </source>
</evidence>
<evidence type="ECO:0000256" key="7">
    <source>
        <dbReference type="PROSITE-ProRule" id="PRU00087"/>
    </source>
</evidence>
<evidence type="ECO:0000313" key="13">
    <source>
        <dbReference type="Proteomes" id="UP000230750"/>
    </source>
</evidence>
<keyword evidence="4 6" id="KW-0863">Zinc-finger</keyword>
<feature type="repeat" description="NHL" evidence="8">
    <location>
        <begin position="516"/>
        <end position="546"/>
    </location>
</feature>
<dbReference type="PROSITE" id="PS51125">
    <property type="entry name" value="NHL"/>
    <property type="match status" value="2"/>
</dbReference>
<comment type="similarity">
    <text evidence="1">Belongs to the TRIM/RBCC family.</text>
</comment>
<dbReference type="SUPFAM" id="SSF57850">
    <property type="entry name" value="RING/U-box"/>
    <property type="match status" value="1"/>
</dbReference>
<gene>
    <name evidence="12" type="ORF">BSL78_10718</name>
</gene>
<sequence>MAEASTKLTTSDGELGDLLKCPICQDVCEEPRILSCQHIACTECINNWIRAKKGQLWCPECNQQRELPAGGAESLPHSFRLNDLCGILKEKLESGEEGSNCKLHSGKPLSMICFECEVGVCDSCRTSTEHTGHMCADAKQVLELKADGKAETAKNYLIRIDQLKQELEKSKEDGLDVLRDFKKRSEFAHQRLLQEMEKNYQEKVKVLGNQEKELEEYVAGMRSFNELTKTQDSMDVSIVVDQLKSLPKEESLRPKTTSYLKVEMVHEYENAVLRWGDQVWQVTSDRLTAGEAIHLQLLLKDDRGRKVVTEREDVLSVEVCTVDKRTIPLEPQKQEGGHFTISFTPSFAGWYVLTAKAFDKMIPGSPLQLKVEPRGIEMKEIAGEAPSSQLHDVLKVGDNFMLVDKTVIMMDKNGKLIQSFENKDWYFYPYSIAMHKQCYYVTAMKGQVVIMYQANGKEVRRFGGDVLKRPTGIALDKEGNIYVADNQLSKILLFGPDGKFKEYVISTEPSRQTMSLNNPWFIKFNSKGQLIIADFENQRIQVINVQTGREIMSIMVMHEGQKMYCRGVDVDRHDNIYVGARADKSGNPAEGIFVYGPDGTYLGSLPAKDLHWSRGIHIAKDGQHDVLYVVDSSHKSVRTFQL</sequence>
<dbReference type="SUPFAM" id="SSF101898">
    <property type="entry name" value="NHL repeat"/>
    <property type="match status" value="1"/>
</dbReference>
<dbReference type="EMBL" id="MRZV01000330">
    <property type="protein sequence ID" value="PIK52406.1"/>
    <property type="molecule type" value="Genomic_DNA"/>
</dbReference>
<feature type="domain" description="B box-type" evidence="11">
    <location>
        <begin position="96"/>
        <end position="138"/>
    </location>
</feature>
<dbReference type="STRING" id="307972.A0A2G8KWL6"/>
<keyword evidence="2" id="KW-0479">Metal-binding</keyword>
<evidence type="ECO:0000259" key="10">
    <source>
        <dbReference type="PROSITE" id="PS50089"/>
    </source>
</evidence>
<dbReference type="InterPro" id="IPR014756">
    <property type="entry name" value="Ig_E-set"/>
</dbReference>
<keyword evidence="3" id="KW-0677">Repeat</keyword>
<dbReference type="PROSITE" id="PS50194">
    <property type="entry name" value="FILAMIN_REPEAT"/>
    <property type="match status" value="1"/>
</dbReference>
<dbReference type="Gene3D" id="2.60.40.10">
    <property type="entry name" value="Immunoglobulins"/>
    <property type="match status" value="1"/>
</dbReference>
<evidence type="ECO:0000256" key="9">
    <source>
        <dbReference type="SAM" id="Coils"/>
    </source>
</evidence>
<accession>A0A2G8KWL6</accession>
<dbReference type="CDD" id="cd16449">
    <property type="entry name" value="RING-HC"/>
    <property type="match status" value="1"/>
</dbReference>
<keyword evidence="5" id="KW-0862">Zinc</keyword>